<dbReference type="PANTHER" id="PTHR31482:SF2">
    <property type="entry name" value="F-BOX DOMAIN-CONTAINING PROTEIN"/>
    <property type="match status" value="1"/>
</dbReference>
<evidence type="ECO:0000313" key="3">
    <source>
        <dbReference type="EMBL" id="KAL3632572.1"/>
    </source>
</evidence>
<feature type="domain" description="F-box" evidence="2">
    <location>
        <begin position="84"/>
        <end position="130"/>
    </location>
</feature>
<proteinExistence type="predicted"/>
<dbReference type="Proteomes" id="UP001632038">
    <property type="component" value="Unassembled WGS sequence"/>
</dbReference>
<evidence type="ECO:0000313" key="4">
    <source>
        <dbReference type="Proteomes" id="UP001632038"/>
    </source>
</evidence>
<feature type="chain" id="PRO_5044763722" description="F-box domain-containing protein" evidence="1">
    <location>
        <begin position="18"/>
        <end position="390"/>
    </location>
</feature>
<dbReference type="PANTHER" id="PTHR31482">
    <property type="entry name" value="ESTS AU081301(E20138)"/>
    <property type="match status" value="1"/>
</dbReference>
<feature type="signal peptide" evidence="1">
    <location>
        <begin position="1"/>
        <end position="17"/>
    </location>
</feature>
<sequence length="390" mass="45569">MLLFLVSCLSFLLLTQSFLKPHPASQIECREWVLNDALHRFLLLLSKTRKILIRALQFPSIKGILCARFDFETLEEVIKEKTSENFLLDLPDLPLDCILERLSHLDLYSLSRVCYSLRQKCTSDHLWEKHLNKKWGGVIGDAAFSEWQCQIASKRTHKLLHCKSQKKVQFFSRFFYFFGFKSGEKSDLRSSLPVSSVMTCYLALENGKFWFPAQVFNRENGHIGFVLSCYDARLSYGSTTDNFIARYRAQGRSVIEEGIEWDRIRGPTIDTPSNVLHLTDCLDDLKPGDHIEVQWRRNKEFPYGWWYGVVGHLESCFANKFTCHCHINDTVILEFKQYSPGSRYRKTMISRKDHREVGNEADGFYGGIRKLYKKEEVAKWKELWPNCILE</sequence>
<keyword evidence="4" id="KW-1185">Reference proteome</keyword>
<dbReference type="InterPro" id="IPR001810">
    <property type="entry name" value="F-box_dom"/>
</dbReference>
<keyword evidence="1" id="KW-0732">Signal</keyword>
<evidence type="ECO:0000259" key="2">
    <source>
        <dbReference type="PROSITE" id="PS50181"/>
    </source>
</evidence>
<reference evidence="4" key="1">
    <citation type="journal article" date="2024" name="IScience">
        <title>Strigolactones Initiate the Formation of Haustorium-like Structures in Castilleja.</title>
        <authorList>
            <person name="Buerger M."/>
            <person name="Peterson D."/>
            <person name="Chory J."/>
        </authorList>
    </citation>
    <scope>NUCLEOTIDE SEQUENCE [LARGE SCALE GENOMIC DNA]</scope>
</reference>
<dbReference type="PROSITE" id="PS50181">
    <property type="entry name" value="FBOX"/>
    <property type="match status" value="1"/>
</dbReference>
<organism evidence="3 4">
    <name type="scientific">Castilleja foliolosa</name>
    <dbReference type="NCBI Taxonomy" id="1961234"/>
    <lineage>
        <taxon>Eukaryota</taxon>
        <taxon>Viridiplantae</taxon>
        <taxon>Streptophyta</taxon>
        <taxon>Embryophyta</taxon>
        <taxon>Tracheophyta</taxon>
        <taxon>Spermatophyta</taxon>
        <taxon>Magnoliopsida</taxon>
        <taxon>eudicotyledons</taxon>
        <taxon>Gunneridae</taxon>
        <taxon>Pentapetalae</taxon>
        <taxon>asterids</taxon>
        <taxon>lamiids</taxon>
        <taxon>Lamiales</taxon>
        <taxon>Orobanchaceae</taxon>
        <taxon>Pedicularideae</taxon>
        <taxon>Castillejinae</taxon>
        <taxon>Castilleja</taxon>
    </lineage>
</organism>
<dbReference type="SUPFAM" id="SSF81383">
    <property type="entry name" value="F-box domain"/>
    <property type="match status" value="1"/>
</dbReference>
<dbReference type="EMBL" id="JAVIJP010000032">
    <property type="protein sequence ID" value="KAL3632572.1"/>
    <property type="molecule type" value="Genomic_DNA"/>
</dbReference>
<dbReference type="AlphaFoldDB" id="A0ABD3CSW7"/>
<dbReference type="InterPro" id="IPR036047">
    <property type="entry name" value="F-box-like_dom_sf"/>
</dbReference>
<dbReference type="Pfam" id="PF00646">
    <property type="entry name" value="F-box"/>
    <property type="match status" value="1"/>
</dbReference>
<accession>A0ABD3CSW7</accession>
<name>A0ABD3CSW7_9LAMI</name>
<gene>
    <name evidence="3" type="ORF">CASFOL_025556</name>
</gene>
<protein>
    <recommendedName>
        <fullName evidence="2">F-box domain-containing protein</fullName>
    </recommendedName>
</protein>
<dbReference type="Gene3D" id="1.20.1280.50">
    <property type="match status" value="1"/>
</dbReference>
<comment type="caution">
    <text evidence="3">The sequence shown here is derived from an EMBL/GenBank/DDBJ whole genome shotgun (WGS) entry which is preliminary data.</text>
</comment>
<evidence type="ECO:0000256" key="1">
    <source>
        <dbReference type="SAM" id="SignalP"/>
    </source>
</evidence>